<keyword evidence="7" id="KW-0677">Repeat</keyword>
<dbReference type="GO" id="GO:0006511">
    <property type="term" value="P:ubiquitin-dependent protein catabolic process"/>
    <property type="evidence" value="ECO:0000318"/>
    <property type="project" value="GO_Central"/>
</dbReference>
<evidence type="ECO:0000256" key="7">
    <source>
        <dbReference type="ARBA" id="ARBA00022737"/>
    </source>
</evidence>
<dbReference type="GO" id="GO:0031624">
    <property type="term" value="F:ubiquitin conjugating enzyme binding"/>
    <property type="evidence" value="ECO:0000318"/>
    <property type="project" value="GO_Central"/>
</dbReference>
<dbReference type="InterPro" id="IPR013083">
    <property type="entry name" value="Znf_RING/FYVE/PHD"/>
</dbReference>
<dbReference type="SUPFAM" id="SSF57850">
    <property type="entry name" value="RING/U-box"/>
    <property type="match status" value="3"/>
</dbReference>
<name>A0A2R6WU05_MARPO</name>
<dbReference type="OMA" id="CNIAWHE"/>
<evidence type="ECO:0000256" key="5">
    <source>
        <dbReference type="ARBA" id="ARBA00022679"/>
    </source>
</evidence>
<evidence type="ECO:0000259" key="13">
    <source>
        <dbReference type="PROSITE" id="PS51873"/>
    </source>
</evidence>
<dbReference type="CDD" id="cd22584">
    <property type="entry name" value="Rcat_RBR_unk"/>
    <property type="match status" value="1"/>
</dbReference>
<dbReference type="PROSITE" id="PS50089">
    <property type="entry name" value="ZF_RING_2"/>
    <property type="match status" value="1"/>
</dbReference>
<dbReference type="Gene3D" id="1.20.120.1750">
    <property type="match status" value="1"/>
</dbReference>
<evidence type="ECO:0000256" key="1">
    <source>
        <dbReference type="ARBA" id="ARBA00001798"/>
    </source>
</evidence>
<dbReference type="PANTHER" id="PTHR11685">
    <property type="entry name" value="RBR FAMILY RING FINGER AND IBR DOMAIN-CONTAINING"/>
    <property type="match status" value="1"/>
</dbReference>
<evidence type="ECO:0000256" key="10">
    <source>
        <dbReference type="ARBA" id="ARBA00022833"/>
    </source>
</evidence>
<dbReference type="Gene3D" id="3.30.40.10">
    <property type="entry name" value="Zinc/RING finger domain, C3HC4 (zinc finger)"/>
    <property type="match status" value="1"/>
</dbReference>
<gene>
    <name evidence="14" type="ORF">MARPO_0058s0100</name>
</gene>
<dbReference type="Gramene" id="Mp5g21180.1">
    <property type="protein sequence ID" value="Mp5g21180.1.cds"/>
    <property type="gene ID" value="Mp5g21180"/>
</dbReference>
<evidence type="ECO:0000256" key="8">
    <source>
        <dbReference type="ARBA" id="ARBA00022771"/>
    </source>
</evidence>
<dbReference type="GO" id="GO:0008270">
    <property type="term" value="F:zinc ion binding"/>
    <property type="evidence" value="ECO:0007669"/>
    <property type="project" value="UniProtKB-KW"/>
</dbReference>
<sequence length="409" mass="46072">MTTVEENLFFMQLQAAELRLWTNEWDDDELAFQLQIEEALRFSMETWIGSTSKASVHKCCTTGVLSETGFISQAGVPDDHKTAFLEQKLEVESLQQVVDDEAEALREQARLEELRAICDHDAKFVRHLSSPSIPDTRKDHLENPFTFHSDGLKGTLDEAWGLEVIMASMNLTHATDVATSSQEAGSEVDDDDRTCKICQTTTMNLSNSCRVTPKCGHRFCAACLRSHGTATVKNGRFQIPCLDYMCGEMWPTKLCELLLSPDDVSTLHQREVEAALPELDRVYCPFKDCSALNLKPDVGEPSSSWQAANTGAECVTCHRYFCFTCQVPWHSEQTCEEYQRTPVDERSGSDIALLKALAKQKKWQTCVCGHVVELAYGCNHITCRCGKHFCYICGEDFRHGHVCQEDSRR</sequence>
<dbReference type="AlphaFoldDB" id="A0A2R6WU05"/>
<evidence type="ECO:0000313" key="14">
    <source>
        <dbReference type="EMBL" id="PTQ37333.1"/>
    </source>
</evidence>
<keyword evidence="9" id="KW-0833">Ubl conjugation pathway</keyword>
<evidence type="ECO:0000256" key="2">
    <source>
        <dbReference type="ARBA" id="ARBA00003976"/>
    </source>
</evidence>
<evidence type="ECO:0000256" key="3">
    <source>
        <dbReference type="ARBA" id="ARBA00005884"/>
    </source>
</evidence>
<dbReference type="EMBL" id="KZ772730">
    <property type="protein sequence ID" value="PTQ37333.1"/>
    <property type="molecule type" value="Genomic_DNA"/>
</dbReference>
<accession>A0A2R6WU05</accession>
<evidence type="ECO:0000256" key="4">
    <source>
        <dbReference type="ARBA" id="ARBA00012251"/>
    </source>
</evidence>
<evidence type="ECO:0000313" key="15">
    <source>
        <dbReference type="Proteomes" id="UP000244005"/>
    </source>
</evidence>
<keyword evidence="6" id="KW-0479">Metal-binding</keyword>
<keyword evidence="5" id="KW-0808">Transferase</keyword>
<dbReference type="InterPro" id="IPR002867">
    <property type="entry name" value="IBR_dom"/>
</dbReference>
<dbReference type="CDD" id="cd22582">
    <property type="entry name" value="BRcat_RBR_unk"/>
    <property type="match status" value="1"/>
</dbReference>
<reference evidence="15" key="1">
    <citation type="journal article" date="2017" name="Cell">
        <title>Insights into land plant evolution garnered from the Marchantia polymorpha genome.</title>
        <authorList>
            <person name="Bowman J.L."/>
            <person name="Kohchi T."/>
            <person name="Yamato K.T."/>
            <person name="Jenkins J."/>
            <person name="Shu S."/>
            <person name="Ishizaki K."/>
            <person name="Yamaoka S."/>
            <person name="Nishihama R."/>
            <person name="Nakamura Y."/>
            <person name="Berger F."/>
            <person name="Adam C."/>
            <person name="Aki S.S."/>
            <person name="Althoff F."/>
            <person name="Araki T."/>
            <person name="Arteaga-Vazquez M.A."/>
            <person name="Balasubrmanian S."/>
            <person name="Barry K."/>
            <person name="Bauer D."/>
            <person name="Boehm C.R."/>
            <person name="Briginshaw L."/>
            <person name="Caballero-Perez J."/>
            <person name="Catarino B."/>
            <person name="Chen F."/>
            <person name="Chiyoda S."/>
            <person name="Chovatia M."/>
            <person name="Davies K.M."/>
            <person name="Delmans M."/>
            <person name="Demura T."/>
            <person name="Dierschke T."/>
            <person name="Dolan L."/>
            <person name="Dorantes-Acosta A.E."/>
            <person name="Eklund D.M."/>
            <person name="Florent S.N."/>
            <person name="Flores-Sandoval E."/>
            <person name="Fujiyama A."/>
            <person name="Fukuzawa H."/>
            <person name="Galik B."/>
            <person name="Grimanelli D."/>
            <person name="Grimwood J."/>
            <person name="Grossniklaus U."/>
            <person name="Hamada T."/>
            <person name="Haseloff J."/>
            <person name="Hetherington A.J."/>
            <person name="Higo A."/>
            <person name="Hirakawa Y."/>
            <person name="Hundley H.N."/>
            <person name="Ikeda Y."/>
            <person name="Inoue K."/>
            <person name="Inoue S.I."/>
            <person name="Ishida S."/>
            <person name="Jia Q."/>
            <person name="Kakita M."/>
            <person name="Kanazawa T."/>
            <person name="Kawai Y."/>
            <person name="Kawashima T."/>
            <person name="Kennedy M."/>
            <person name="Kinose K."/>
            <person name="Kinoshita T."/>
            <person name="Kohara Y."/>
            <person name="Koide E."/>
            <person name="Komatsu K."/>
            <person name="Kopischke S."/>
            <person name="Kubo M."/>
            <person name="Kyozuka J."/>
            <person name="Lagercrantz U."/>
            <person name="Lin S.S."/>
            <person name="Lindquist E."/>
            <person name="Lipzen A.M."/>
            <person name="Lu C.W."/>
            <person name="De Luna E."/>
            <person name="Martienssen R.A."/>
            <person name="Minamino N."/>
            <person name="Mizutani M."/>
            <person name="Mizutani M."/>
            <person name="Mochizuki N."/>
            <person name="Monte I."/>
            <person name="Mosher R."/>
            <person name="Nagasaki H."/>
            <person name="Nakagami H."/>
            <person name="Naramoto S."/>
            <person name="Nishitani K."/>
            <person name="Ohtani M."/>
            <person name="Okamoto T."/>
            <person name="Okumura M."/>
            <person name="Phillips J."/>
            <person name="Pollak B."/>
            <person name="Reinders A."/>
            <person name="Rovekamp M."/>
            <person name="Sano R."/>
            <person name="Sawa S."/>
            <person name="Schmid M.W."/>
            <person name="Shirakawa M."/>
            <person name="Solano R."/>
            <person name="Spunde A."/>
            <person name="Suetsugu N."/>
            <person name="Sugano S."/>
            <person name="Sugiyama A."/>
            <person name="Sun R."/>
            <person name="Suzuki Y."/>
            <person name="Takenaka M."/>
            <person name="Takezawa D."/>
            <person name="Tomogane H."/>
            <person name="Tsuzuki M."/>
            <person name="Ueda T."/>
            <person name="Umeda M."/>
            <person name="Ward J.M."/>
            <person name="Watanabe Y."/>
            <person name="Yazaki K."/>
            <person name="Yokoyama R."/>
            <person name="Yoshitake Y."/>
            <person name="Yotsui I."/>
            <person name="Zachgo S."/>
            <person name="Schmutz J."/>
        </authorList>
    </citation>
    <scope>NUCLEOTIDE SEQUENCE [LARGE SCALE GENOMIC DNA]</scope>
    <source>
        <strain evidence="15">Tak-1</strain>
    </source>
</reference>
<dbReference type="PROSITE" id="PS00518">
    <property type="entry name" value="ZF_RING_1"/>
    <property type="match status" value="1"/>
</dbReference>
<keyword evidence="8 11" id="KW-0863">Zinc-finger</keyword>
<dbReference type="InterPro" id="IPR001841">
    <property type="entry name" value="Znf_RING"/>
</dbReference>
<dbReference type="PROSITE" id="PS51873">
    <property type="entry name" value="TRIAD"/>
    <property type="match status" value="1"/>
</dbReference>
<feature type="domain" description="RING-type" evidence="12">
    <location>
        <begin position="195"/>
        <end position="241"/>
    </location>
</feature>
<dbReference type="GO" id="GO:0061630">
    <property type="term" value="F:ubiquitin protein ligase activity"/>
    <property type="evidence" value="ECO:0000318"/>
    <property type="project" value="GO_Central"/>
</dbReference>
<evidence type="ECO:0000256" key="9">
    <source>
        <dbReference type="ARBA" id="ARBA00022786"/>
    </source>
</evidence>
<dbReference type="GO" id="GO:0000151">
    <property type="term" value="C:ubiquitin ligase complex"/>
    <property type="evidence" value="ECO:0000318"/>
    <property type="project" value="GO_Central"/>
</dbReference>
<evidence type="ECO:0000256" key="6">
    <source>
        <dbReference type="ARBA" id="ARBA00022723"/>
    </source>
</evidence>
<evidence type="ECO:0000256" key="11">
    <source>
        <dbReference type="PROSITE-ProRule" id="PRU00175"/>
    </source>
</evidence>
<keyword evidence="15" id="KW-1185">Reference proteome</keyword>
<evidence type="ECO:0000259" key="12">
    <source>
        <dbReference type="PROSITE" id="PS50089"/>
    </source>
</evidence>
<comment type="catalytic activity">
    <reaction evidence="1">
        <text>[E2 ubiquitin-conjugating enzyme]-S-ubiquitinyl-L-cysteine + [acceptor protein]-L-lysine = [E2 ubiquitin-conjugating enzyme]-L-cysteine + [acceptor protein]-N(6)-ubiquitinyl-L-lysine.</text>
        <dbReference type="EC" id="2.3.2.31"/>
    </reaction>
</comment>
<dbReference type="GO" id="GO:0016567">
    <property type="term" value="P:protein ubiquitination"/>
    <property type="evidence" value="ECO:0007669"/>
    <property type="project" value="InterPro"/>
</dbReference>
<dbReference type="Proteomes" id="UP000244005">
    <property type="component" value="Unassembled WGS sequence"/>
</dbReference>
<keyword evidence="10" id="KW-0862">Zinc</keyword>
<dbReference type="InterPro" id="IPR031127">
    <property type="entry name" value="E3_UB_ligase_RBR"/>
</dbReference>
<dbReference type="OrthoDB" id="10009520at2759"/>
<feature type="domain" description="RING-type" evidence="13">
    <location>
        <begin position="191"/>
        <end position="409"/>
    </location>
</feature>
<proteinExistence type="inferred from homology"/>
<comment type="function">
    <text evidence="2">Might act as an E3 ubiquitin-protein ligase, or as part of E3 complex, which accepts ubiquitin from specific E2 ubiquitin-conjugating enzymes and then transfers it to substrates.</text>
</comment>
<protein>
    <recommendedName>
        <fullName evidence="4">RBR-type E3 ubiquitin transferase</fullName>
        <ecNumber evidence="4">2.3.2.31</ecNumber>
    </recommendedName>
</protein>
<organism evidence="14 15">
    <name type="scientific">Marchantia polymorpha</name>
    <name type="common">Common liverwort</name>
    <name type="synonym">Marchantia aquatica</name>
    <dbReference type="NCBI Taxonomy" id="3197"/>
    <lineage>
        <taxon>Eukaryota</taxon>
        <taxon>Viridiplantae</taxon>
        <taxon>Streptophyta</taxon>
        <taxon>Embryophyta</taxon>
        <taxon>Marchantiophyta</taxon>
        <taxon>Marchantiopsida</taxon>
        <taxon>Marchantiidae</taxon>
        <taxon>Marchantiales</taxon>
        <taxon>Marchantiaceae</taxon>
        <taxon>Marchantia</taxon>
    </lineage>
</organism>
<dbReference type="InterPro" id="IPR044066">
    <property type="entry name" value="TRIAD_supradom"/>
</dbReference>
<dbReference type="InterPro" id="IPR017907">
    <property type="entry name" value="Znf_RING_CS"/>
</dbReference>
<comment type="similarity">
    <text evidence="3">Belongs to the RBR family. Ariadne subfamily.</text>
</comment>
<dbReference type="GO" id="GO:0005737">
    <property type="term" value="C:cytoplasm"/>
    <property type="evidence" value="ECO:0000318"/>
    <property type="project" value="GO_Central"/>
</dbReference>
<dbReference type="EC" id="2.3.2.31" evidence="4"/>
<dbReference type="SMART" id="SM00647">
    <property type="entry name" value="IBR"/>
    <property type="match status" value="2"/>
</dbReference>
<dbReference type="Pfam" id="PF01485">
    <property type="entry name" value="IBR"/>
    <property type="match status" value="2"/>
</dbReference>